<gene>
    <name evidence="2" type="ORF">EYF80_051408</name>
</gene>
<dbReference type="EMBL" id="SRLO01001372">
    <property type="protein sequence ID" value="TNN38432.1"/>
    <property type="molecule type" value="Genomic_DNA"/>
</dbReference>
<proteinExistence type="predicted"/>
<feature type="region of interest" description="Disordered" evidence="1">
    <location>
        <begin position="148"/>
        <end position="176"/>
    </location>
</feature>
<comment type="caution">
    <text evidence="2">The sequence shown here is derived from an EMBL/GenBank/DDBJ whole genome shotgun (WGS) entry which is preliminary data.</text>
</comment>
<evidence type="ECO:0000313" key="3">
    <source>
        <dbReference type="Proteomes" id="UP000314294"/>
    </source>
</evidence>
<dbReference type="AlphaFoldDB" id="A0A4Z2FDH4"/>
<accession>A0A4Z2FDH4</accession>
<organism evidence="2 3">
    <name type="scientific">Liparis tanakae</name>
    <name type="common">Tanaka's snailfish</name>
    <dbReference type="NCBI Taxonomy" id="230148"/>
    <lineage>
        <taxon>Eukaryota</taxon>
        <taxon>Metazoa</taxon>
        <taxon>Chordata</taxon>
        <taxon>Craniata</taxon>
        <taxon>Vertebrata</taxon>
        <taxon>Euteleostomi</taxon>
        <taxon>Actinopterygii</taxon>
        <taxon>Neopterygii</taxon>
        <taxon>Teleostei</taxon>
        <taxon>Neoteleostei</taxon>
        <taxon>Acanthomorphata</taxon>
        <taxon>Eupercaria</taxon>
        <taxon>Perciformes</taxon>
        <taxon>Cottioidei</taxon>
        <taxon>Cottales</taxon>
        <taxon>Liparidae</taxon>
        <taxon>Liparis</taxon>
    </lineage>
</organism>
<evidence type="ECO:0000313" key="2">
    <source>
        <dbReference type="EMBL" id="TNN38432.1"/>
    </source>
</evidence>
<keyword evidence="3" id="KW-1185">Reference proteome</keyword>
<sequence>MSHALRGTGATAPELLVSGGLEPLLASAGLLERSAEDGDRVDRWAGGGVDATQSASMCFNCGVKLAPRVKAVLTSEGTRRVKNTKLSPMHVVVGVEEGQLLHHGLFGDEVEDLRDLPVFDDGHAAHGVLPLDAVQDHHVAAVAGAAQPAQAAEREEARHGCRRTASEEPWSGEPGRCSPLVRVLSPLRPTDWASESPTGRHGSPLAPKEITCGIFLGFIFVENRGPELREVSLTLSP</sequence>
<evidence type="ECO:0000256" key="1">
    <source>
        <dbReference type="SAM" id="MobiDB-lite"/>
    </source>
</evidence>
<reference evidence="2 3" key="1">
    <citation type="submission" date="2019-03" db="EMBL/GenBank/DDBJ databases">
        <title>First draft genome of Liparis tanakae, snailfish: a comprehensive survey of snailfish specific genes.</title>
        <authorList>
            <person name="Kim W."/>
            <person name="Song I."/>
            <person name="Jeong J.-H."/>
            <person name="Kim D."/>
            <person name="Kim S."/>
            <person name="Ryu S."/>
            <person name="Song J.Y."/>
            <person name="Lee S.K."/>
        </authorList>
    </citation>
    <scope>NUCLEOTIDE SEQUENCE [LARGE SCALE GENOMIC DNA]</scope>
    <source>
        <tissue evidence="2">Muscle</tissue>
    </source>
</reference>
<dbReference type="Proteomes" id="UP000314294">
    <property type="component" value="Unassembled WGS sequence"/>
</dbReference>
<name>A0A4Z2FDH4_9TELE</name>
<protein>
    <submittedName>
        <fullName evidence="2">Uncharacterized protein</fullName>
    </submittedName>
</protein>